<dbReference type="GO" id="GO:0008270">
    <property type="term" value="F:zinc ion binding"/>
    <property type="evidence" value="ECO:0007669"/>
    <property type="project" value="UniProtKB-KW"/>
</dbReference>
<sequence>MADRGREFPPDEVDLDSFLYNGTGAQSRALAGLKWLTKAGGLGYDLGGYSFKQDVHRAPKQAAVLEPPMVKILELAIQQRFEAKDPSWRALLGLWCCGFGVLRFVHVNRSRPMRLSKSTFHFHCIKGKQRTVRSGFDFAVPGFFISGWDWGSRWLAEWKELPSGAQAHSGIAFNEFGVPFTTAQAIKLAQDVFTPALGSGASDLSSYSFRRIGPTYAQLAGWSPEHQLALGDWQDKGRVGQQQNSMALHYRSARYTTSVRRKHILCAAVGSLLDFQRQLGWLRQLNGKRLSAALRRPPSMRRYVAVGPSLWRHTLGLYVPFQASSPSPSFSCQSWSTTEILVCRSPGEVRPYEKSKKASADVEPKPAVPAKTPKPKKRPQSAQAEELPPLKRALVADNPSTGSVPEPRTPPRQLVPREPDSPPPSYGASSGGERPFYAWTDRRRSSDQGAEALFDRLATVGGRSAQAPTRLWTGRGGGELWLAGLPTTENMGAFPPCDIQVNYMQEMVSNRGGAALPGALQLQIALTDPRRRDAQWRECWPVIRQTLYTGGTVVGHCMAGRQALVLSLVADVPFGEAQAMVGKLRQVQIYKVLPQNQVGDWIRQVRRNSTTGVVWPTPSGYFFTDRSQIHLKVGDGIPLCRRRQGSAAGQRLRNYTEVETVTEAQGYDRDPTGCPSWARWSDHLSDLAMASFNLVPRDGADFRTTLESLQLNFDFSNDVLEALHKAKLKNLEEFRYFFESEADVGLWVQKLSLGDQQPIQTARLRRTWAALKVYFQHADAGRVKVAESDLDDLLGESDLRDMKQSFWRRYKTRFPPELYPSDSTLSRVTRELSKRMLCVFSVWKVKSLQFQLVSTSKRRKLGDNLFTEEQELEEVVAKDWETYLDRLQILLTAYALAGVIAVAGGPAANNESTVGADTTQFVHVPLDVVMEYFYRAKRSVAQLQPAKRLQWLQHRDLEERAVWVSKFRESTKTLGQVVREVMNLRDAHWIPSQAVPAAPAGPDMVQTPPSKTTNLGGGTPPPPNKPSSFQLGSPVNGKQVAKVMKDGKRLCQDFQTGKCAKGGQCPDLHKCGVVLKPERVCGSSKHGAHNCKQKVKA</sequence>
<gene>
    <name evidence="4" type="ORF">AK812_SmicGene19364</name>
</gene>
<organism evidence="4 5">
    <name type="scientific">Symbiodinium microadriaticum</name>
    <name type="common">Dinoflagellate</name>
    <name type="synonym">Zooxanthella microadriatica</name>
    <dbReference type="NCBI Taxonomy" id="2951"/>
    <lineage>
        <taxon>Eukaryota</taxon>
        <taxon>Sar</taxon>
        <taxon>Alveolata</taxon>
        <taxon>Dinophyceae</taxon>
        <taxon>Suessiales</taxon>
        <taxon>Symbiodiniaceae</taxon>
        <taxon>Symbiodinium</taxon>
    </lineage>
</organism>
<keyword evidence="1" id="KW-0479">Metal-binding</keyword>
<reference evidence="4 5" key="1">
    <citation type="submission" date="2016-02" db="EMBL/GenBank/DDBJ databases">
        <title>Genome analysis of coral dinoflagellate symbionts highlights evolutionary adaptations to a symbiotic lifestyle.</title>
        <authorList>
            <person name="Aranda M."/>
            <person name="Li Y."/>
            <person name="Liew Y.J."/>
            <person name="Baumgarten S."/>
            <person name="Simakov O."/>
            <person name="Wilson M."/>
            <person name="Piel J."/>
            <person name="Ashoor H."/>
            <person name="Bougouffa S."/>
            <person name="Bajic V.B."/>
            <person name="Ryu T."/>
            <person name="Ravasi T."/>
            <person name="Bayer T."/>
            <person name="Micklem G."/>
            <person name="Kim H."/>
            <person name="Bhak J."/>
            <person name="Lajeunesse T.C."/>
            <person name="Voolstra C.R."/>
        </authorList>
    </citation>
    <scope>NUCLEOTIDE SEQUENCE [LARGE SCALE GENOMIC DNA]</scope>
    <source>
        <strain evidence="4 5">CCMP2467</strain>
    </source>
</reference>
<dbReference type="InterPro" id="IPR000571">
    <property type="entry name" value="Znf_CCCH"/>
</dbReference>
<name>A0A1Q9DSW7_SYMMI</name>
<feature type="zinc finger region" description="C3H1-type" evidence="1">
    <location>
        <begin position="1045"/>
        <end position="1072"/>
    </location>
</feature>
<keyword evidence="1" id="KW-0862">Zinc</keyword>
<keyword evidence="5" id="KW-1185">Reference proteome</keyword>
<proteinExistence type="predicted"/>
<accession>A0A1Q9DSW7</accession>
<dbReference type="EMBL" id="LSRX01000404">
    <property type="protein sequence ID" value="OLP98228.1"/>
    <property type="molecule type" value="Genomic_DNA"/>
</dbReference>
<evidence type="ECO:0000313" key="4">
    <source>
        <dbReference type="EMBL" id="OLP98228.1"/>
    </source>
</evidence>
<dbReference type="OrthoDB" id="448325at2759"/>
<evidence type="ECO:0000256" key="1">
    <source>
        <dbReference type="PROSITE-ProRule" id="PRU00723"/>
    </source>
</evidence>
<protein>
    <recommendedName>
        <fullName evidence="3">C3H1-type domain-containing protein</fullName>
    </recommendedName>
</protein>
<feature type="region of interest" description="Disordered" evidence="2">
    <location>
        <begin position="353"/>
        <end position="436"/>
    </location>
</feature>
<keyword evidence="1" id="KW-0863">Zinc-finger</keyword>
<dbReference type="Proteomes" id="UP000186817">
    <property type="component" value="Unassembled WGS sequence"/>
</dbReference>
<dbReference type="PROSITE" id="PS50103">
    <property type="entry name" value="ZF_C3H1"/>
    <property type="match status" value="1"/>
</dbReference>
<feature type="domain" description="C3H1-type" evidence="3">
    <location>
        <begin position="1045"/>
        <end position="1072"/>
    </location>
</feature>
<evidence type="ECO:0000313" key="5">
    <source>
        <dbReference type="Proteomes" id="UP000186817"/>
    </source>
</evidence>
<comment type="caution">
    <text evidence="4">The sequence shown here is derived from an EMBL/GenBank/DDBJ whole genome shotgun (WGS) entry which is preliminary data.</text>
</comment>
<feature type="region of interest" description="Disordered" evidence="2">
    <location>
        <begin position="995"/>
        <end position="1034"/>
    </location>
</feature>
<evidence type="ECO:0000256" key="2">
    <source>
        <dbReference type="SAM" id="MobiDB-lite"/>
    </source>
</evidence>
<evidence type="ECO:0000259" key="3">
    <source>
        <dbReference type="PROSITE" id="PS50103"/>
    </source>
</evidence>
<dbReference type="AlphaFoldDB" id="A0A1Q9DSW7"/>
<feature type="compositionally biased region" description="Basic and acidic residues" evidence="2">
    <location>
        <begin position="353"/>
        <end position="364"/>
    </location>
</feature>